<keyword evidence="1" id="KW-0732">Signal</keyword>
<keyword evidence="3" id="KW-1185">Reference proteome</keyword>
<evidence type="ECO:0000313" key="3">
    <source>
        <dbReference type="Proteomes" id="UP001620645"/>
    </source>
</evidence>
<evidence type="ECO:0000256" key="1">
    <source>
        <dbReference type="SAM" id="SignalP"/>
    </source>
</evidence>
<evidence type="ECO:0000313" key="2">
    <source>
        <dbReference type="EMBL" id="KAL3070021.1"/>
    </source>
</evidence>
<gene>
    <name evidence="2" type="ORF">niasHS_017310</name>
</gene>
<dbReference type="AlphaFoldDB" id="A0ABD2HTZ1"/>
<dbReference type="EMBL" id="JBICCN010000420">
    <property type="protein sequence ID" value="KAL3070021.1"/>
    <property type="molecule type" value="Genomic_DNA"/>
</dbReference>
<sequence length="338" mass="38567">MARCPSLFIFLIPLLLLVLINFPPILAWILKRDDVLLAYSPNELTKDETNIIGENELCSAHNLPFNDFLGGAPDVPFRLDIFRKMLSGFNFSDDHGTLQPPIHVEKLPSPLLCSLSRAYCGQVCPQNILACVSSVTCTREPSGNCMSCCMDEFQYTCVNDWKEVEEMFPTTTTITTTQTPAPVKPTVTKFWVESIRGGKRKKATRKFTCKRGRKTIFDYNVGGGNECMDEANQCYFFFCHDVKMTNTDFAEWGCVDKSSYEEQYKLIKKPEHKCDHLEKQEACRFCDAMVLNVWMKQGIKCCCFIGAENVMMSNEHHTFEANFHALQNHQLFGCVHEH</sequence>
<reference evidence="2 3" key="1">
    <citation type="submission" date="2024-10" db="EMBL/GenBank/DDBJ databases">
        <authorList>
            <person name="Kim D."/>
        </authorList>
    </citation>
    <scope>NUCLEOTIDE SEQUENCE [LARGE SCALE GENOMIC DNA]</scope>
    <source>
        <strain evidence="2">Taebaek</strain>
    </source>
</reference>
<accession>A0ABD2HTZ1</accession>
<name>A0ABD2HTZ1_HETSC</name>
<dbReference type="Proteomes" id="UP001620645">
    <property type="component" value="Unassembled WGS sequence"/>
</dbReference>
<proteinExistence type="predicted"/>
<feature type="signal peptide" evidence="1">
    <location>
        <begin position="1"/>
        <end position="27"/>
    </location>
</feature>
<protein>
    <submittedName>
        <fullName evidence="2">Uncharacterized protein</fullName>
    </submittedName>
</protein>
<organism evidence="2 3">
    <name type="scientific">Heterodera schachtii</name>
    <name type="common">Sugarbeet cyst nematode worm</name>
    <name type="synonym">Tylenchus schachtii</name>
    <dbReference type="NCBI Taxonomy" id="97005"/>
    <lineage>
        <taxon>Eukaryota</taxon>
        <taxon>Metazoa</taxon>
        <taxon>Ecdysozoa</taxon>
        <taxon>Nematoda</taxon>
        <taxon>Chromadorea</taxon>
        <taxon>Rhabditida</taxon>
        <taxon>Tylenchina</taxon>
        <taxon>Tylenchomorpha</taxon>
        <taxon>Tylenchoidea</taxon>
        <taxon>Heteroderidae</taxon>
        <taxon>Heteroderinae</taxon>
        <taxon>Heterodera</taxon>
    </lineage>
</organism>
<feature type="chain" id="PRO_5044800224" evidence="1">
    <location>
        <begin position="28"/>
        <end position="338"/>
    </location>
</feature>
<comment type="caution">
    <text evidence="2">The sequence shown here is derived from an EMBL/GenBank/DDBJ whole genome shotgun (WGS) entry which is preliminary data.</text>
</comment>